<gene>
    <name evidence="1" type="ORF">B0A48_08045</name>
</gene>
<dbReference type="AlphaFoldDB" id="A0A1V8T0S5"/>
<dbReference type="InParanoid" id="A0A1V8T0S5"/>
<accession>A0A1V8T0S5</accession>
<evidence type="ECO:0000313" key="1">
    <source>
        <dbReference type="EMBL" id="OQO05025.1"/>
    </source>
</evidence>
<keyword evidence="2" id="KW-1185">Reference proteome</keyword>
<comment type="caution">
    <text evidence="1">The sequence shown here is derived from an EMBL/GenBank/DDBJ whole genome shotgun (WGS) entry which is preliminary data.</text>
</comment>
<reference evidence="2" key="1">
    <citation type="submission" date="2017-03" db="EMBL/GenBank/DDBJ databases">
        <title>Genomes of endolithic fungi from Antarctica.</title>
        <authorList>
            <person name="Coleine C."/>
            <person name="Masonjones S."/>
            <person name="Stajich J.E."/>
        </authorList>
    </citation>
    <scope>NUCLEOTIDE SEQUENCE [LARGE SCALE GENOMIC DNA]</scope>
    <source>
        <strain evidence="2">CCFEE 5527</strain>
    </source>
</reference>
<name>A0A1V8T0S5_9PEZI</name>
<dbReference type="Proteomes" id="UP000192596">
    <property type="component" value="Unassembled WGS sequence"/>
</dbReference>
<dbReference type="OrthoDB" id="5366606at2759"/>
<dbReference type="EMBL" id="NAJO01000020">
    <property type="protein sequence ID" value="OQO05025.1"/>
    <property type="molecule type" value="Genomic_DNA"/>
</dbReference>
<organism evidence="1 2">
    <name type="scientific">Cryoendolithus antarcticus</name>
    <dbReference type="NCBI Taxonomy" id="1507870"/>
    <lineage>
        <taxon>Eukaryota</taxon>
        <taxon>Fungi</taxon>
        <taxon>Dikarya</taxon>
        <taxon>Ascomycota</taxon>
        <taxon>Pezizomycotina</taxon>
        <taxon>Dothideomycetes</taxon>
        <taxon>Dothideomycetidae</taxon>
        <taxon>Cladosporiales</taxon>
        <taxon>Cladosporiaceae</taxon>
        <taxon>Cryoendolithus</taxon>
    </lineage>
</organism>
<sequence>MPRAVAPPPSGEFEVRLMKPFSGAPTHTVEVIGEPNRSASIKIINHHGSNTNEKKGDVPADDVQELLRLVERLRGYPSNPEKDIYGANVKIEYNTFEIQWASDDSDSVADVIKEIAQEQKDEFKDVADSIDALARTFAKKDSAV</sequence>
<evidence type="ECO:0000313" key="2">
    <source>
        <dbReference type="Proteomes" id="UP000192596"/>
    </source>
</evidence>
<protein>
    <submittedName>
        <fullName evidence="1">Uncharacterized protein</fullName>
    </submittedName>
</protein>
<proteinExistence type="predicted"/>